<sequence length="260" mass="29134">MGKNVLILGVTSAVVVIACGAGGAIYALNASSDSTPSKATANYELKKEQAKQNGWNQKDGDWYYYKDDKVQTGWVQDNGSWYYCDDSGKMKLNWLQDKSKWYYLGSDGKLRTGWIKDSDKWYYMNNDGTMAVNTTIDGCYLNQDGIIVETPAKKKENDSEASSNNRNAPIVITYTTNSNGDILTSSYPNGSSIQVKLGQVIKLVEKDYKTNPRILANLTCMKWENSKEVKAIAVGGGDIRIVPRYCDWDKQYIYHIIVSN</sequence>
<feature type="repeat" description="Cell wall-binding" evidence="2">
    <location>
        <begin position="111"/>
        <end position="130"/>
    </location>
</feature>
<dbReference type="InterPro" id="IPR018337">
    <property type="entry name" value="Cell_wall/Cho-bd_repeat"/>
</dbReference>
<dbReference type="AlphaFoldDB" id="M1N8K1"/>
<protein>
    <recommendedName>
        <fullName evidence="6">Cell wall binding repeat-containing protein</fullName>
    </recommendedName>
</protein>
<evidence type="ECO:0000256" key="3">
    <source>
        <dbReference type="SAM" id="Phobius"/>
    </source>
</evidence>
<keyword evidence="1" id="KW-0677">Repeat</keyword>
<evidence type="ECO:0000313" key="4">
    <source>
        <dbReference type="EMBL" id="AGF59652.1"/>
    </source>
</evidence>
<geneLocation type="plasmid" evidence="4 5">
    <name>Csp_135p</name>
</geneLocation>
<dbReference type="RefSeq" id="WP_015395959.1">
    <property type="nucleotide sequence ID" value="NC_020292.1"/>
</dbReference>
<keyword evidence="4" id="KW-0614">Plasmid</keyword>
<keyword evidence="5" id="KW-1185">Reference proteome</keyword>
<evidence type="ECO:0000256" key="2">
    <source>
        <dbReference type="PROSITE-ProRule" id="PRU00591"/>
    </source>
</evidence>
<dbReference type="PATRIC" id="fig|931276.5.peg.5977"/>
<dbReference type="KEGG" id="csr:Cspa_135p00920"/>
<feature type="repeat" description="Cell wall-binding" evidence="2">
    <location>
        <begin position="71"/>
        <end position="90"/>
    </location>
</feature>
<dbReference type="SUPFAM" id="SSF69360">
    <property type="entry name" value="Cell wall binding repeat"/>
    <property type="match status" value="1"/>
</dbReference>
<feature type="transmembrane region" description="Helical" evidence="3">
    <location>
        <begin position="6"/>
        <end position="28"/>
    </location>
</feature>
<gene>
    <name evidence="4" type="ORF">Cspa_135p00920</name>
</gene>
<organism evidence="4 5">
    <name type="scientific">Clostridium saccharoperbutylacetonicum N1-4(HMT)</name>
    <dbReference type="NCBI Taxonomy" id="931276"/>
    <lineage>
        <taxon>Bacteria</taxon>
        <taxon>Bacillati</taxon>
        <taxon>Bacillota</taxon>
        <taxon>Clostridia</taxon>
        <taxon>Eubacteriales</taxon>
        <taxon>Clostridiaceae</taxon>
        <taxon>Clostridium</taxon>
    </lineage>
</organism>
<reference evidence="4 5" key="1">
    <citation type="submission" date="2013-02" db="EMBL/GenBank/DDBJ databases">
        <title>Genome sequence of Clostridium saccharoperbutylacetonicum N1-4(HMT).</title>
        <authorList>
            <person name="Poehlein A."/>
            <person name="Daniel R."/>
        </authorList>
    </citation>
    <scope>NUCLEOTIDE SEQUENCE [LARGE SCALE GENOMIC DNA]</scope>
    <source>
        <strain evidence="5">N1-4(HMT)</strain>
        <plasmid evidence="5">Plasmid Csp_135p</plasmid>
    </source>
</reference>
<dbReference type="PROSITE" id="PS51170">
    <property type="entry name" value="CW"/>
    <property type="match status" value="2"/>
</dbReference>
<dbReference type="OrthoDB" id="1912376at2"/>
<dbReference type="Pfam" id="PF19127">
    <property type="entry name" value="Choline_bind_3"/>
    <property type="match status" value="1"/>
</dbReference>
<dbReference type="Pfam" id="PF01473">
    <property type="entry name" value="Choline_bind_1"/>
    <property type="match status" value="1"/>
</dbReference>
<evidence type="ECO:0000256" key="1">
    <source>
        <dbReference type="ARBA" id="ARBA00022737"/>
    </source>
</evidence>
<keyword evidence="3" id="KW-1133">Transmembrane helix</keyword>
<dbReference type="EMBL" id="CP004122">
    <property type="protein sequence ID" value="AGF59652.1"/>
    <property type="molecule type" value="Genomic_DNA"/>
</dbReference>
<name>M1N8K1_9CLOT</name>
<proteinExistence type="predicted"/>
<dbReference type="PROSITE" id="PS51257">
    <property type="entry name" value="PROKAR_LIPOPROTEIN"/>
    <property type="match status" value="1"/>
</dbReference>
<evidence type="ECO:0000313" key="5">
    <source>
        <dbReference type="Proteomes" id="UP000011728"/>
    </source>
</evidence>
<keyword evidence="3" id="KW-0812">Transmembrane</keyword>
<keyword evidence="3" id="KW-0472">Membrane</keyword>
<dbReference type="Proteomes" id="UP000011728">
    <property type="component" value="Plasmid Csp_135p"/>
</dbReference>
<dbReference type="HOGENOM" id="CLU_1068350_0_0_9"/>
<dbReference type="Gene3D" id="2.10.270.10">
    <property type="entry name" value="Cholin Binding"/>
    <property type="match status" value="1"/>
</dbReference>
<accession>M1N8K1</accession>
<evidence type="ECO:0008006" key="6">
    <source>
        <dbReference type="Google" id="ProtNLM"/>
    </source>
</evidence>